<keyword evidence="1" id="KW-0732">Signal</keyword>
<keyword evidence="3" id="KW-1185">Reference proteome</keyword>
<accession>A0A285PH56</accession>
<organism evidence="2 3">
    <name type="scientific">Cohaesibacter gelatinilyticus</name>
    <dbReference type="NCBI Taxonomy" id="372072"/>
    <lineage>
        <taxon>Bacteria</taxon>
        <taxon>Pseudomonadati</taxon>
        <taxon>Pseudomonadota</taxon>
        <taxon>Alphaproteobacteria</taxon>
        <taxon>Hyphomicrobiales</taxon>
        <taxon>Cohaesibacteraceae</taxon>
    </lineage>
</organism>
<evidence type="ECO:0000256" key="1">
    <source>
        <dbReference type="SAM" id="SignalP"/>
    </source>
</evidence>
<protein>
    <submittedName>
        <fullName evidence="2">Putative lipoprotein</fullName>
    </submittedName>
</protein>
<dbReference type="RefSeq" id="WP_097155406.1">
    <property type="nucleotide sequence ID" value="NZ_OBEL01000006.1"/>
</dbReference>
<dbReference type="InterPro" id="IPR039366">
    <property type="entry name" value="Pilotin"/>
</dbReference>
<dbReference type="Pfam" id="PF09619">
    <property type="entry name" value="YscW"/>
    <property type="match status" value="1"/>
</dbReference>
<dbReference type="AlphaFoldDB" id="A0A285PH56"/>
<dbReference type="EMBL" id="OBEL01000006">
    <property type="protein sequence ID" value="SNZ21044.1"/>
    <property type="molecule type" value="Genomic_DNA"/>
</dbReference>
<dbReference type="OrthoDB" id="9809132at2"/>
<feature type="signal peptide" evidence="1">
    <location>
        <begin position="1"/>
        <end position="24"/>
    </location>
</feature>
<dbReference type="PANTHER" id="PTHR38013">
    <property type="entry name" value="GLYCOPROTEIN/POLYSACCHARIDE METABOLISM"/>
    <property type="match status" value="1"/>
</dbReference>
<evidence type="ECO:0000313" key="3">
    <source>
        <dbReference type="Proteomes" id="UP000219439"/>
    </source>
</evidence>
<evidence type="ECO:0000313" key="2">
    <source>
        <dbReference type="EMBL" id="SNZ21044.1"/>
    </source>
</evidence>
<feature type="chain" id="PRO_5013307066" evidence="1">
    <location>
        <begin position="25"/>
        <end position="133"/>
    </location>
</feature>
<proteinExistence type="predicted"/>
<dbReference type="Proteomes" id="UP000219439">
    <property type="component" value="Unassembled WGS sequence"/>
</dbReference>
<sequence length="133" mass="14463">MTRRQAIKFLTLASAALPASTAYAGKATIKGEAFYLERIALPKNAIMEAQLLDISLQDAPAKILGKVIVDPAGQVPVPFTIHFNPEDQKSGHVYAISASIRMDGKLIYANDTIHPALGEHHQDLYRIKMVPVG</sequence>
<dbReference type="InterPro" id="IPR053196">
    <property type="entry name" value="Lipoprotein_YbaY-like"/>
</dbReference>
<gene>
    <name evidence="2" type="ORF">SAMN06265368_4158</name>
</gene>
<name>A0A285PH56_9HYPH</name>
<dbReference type="PANTHER" id="PTHR38013:SF1">
    <property type="entry name" value="GLYCOPROTEIN_POLYSACCHARIDE METABOLISM"/>
    <property type="match status" value="1"/>
</dbReference>
<keyword evidence="2" id="KW-0449">Lipoprotein</keyword>
<reference evidence="2 3" key="1">
    <citation type="submission" date="2017-09" db="EMBL/GenBank/DDBJ databases">
        <authorList>
            <person name="Ehlers B."/>
            <person name="Leendertz F.H."/>
        </authorList>
    </citation>
    <scope>NUCLEOTIDE SEQUENCE [LARGE SCALE GENOMIC DNA]</scope>
    <source>
        <strain evidence="2 3">DSM 18289</strain>
    </source>
</reference>